<comment type="caution">
    <text evidence="1">The sequence shown here is derived from an EMBL/GenBank/DDBJ whole genome shotgun (WGS) entry which is preliminary data.</text>
</comment>
<reference evidence="1" key="1">
    <citation type="submission" date="2022-04" db="EMBL/GenBank/DDBJ databases">
        <title>Genome of the entomopathogenic fungus Entomophthora muscae.</title>
        <authorList>
            <person name="Elya C."/>
            <person name="Lovett B.R."/>
            <person name="Lee E."/>
            <person name="Macias A.M."/>
            <person name="Hajek A.E."/>
            <person name="De Bivort B.L."/>
            <person name="Kasson M.T."/>
            <person name="De Fine Licht H.H."/>
            <person name="Stajich J.E."/>
        </authorList>
    </citation>
    <scope>NUCLEOTIDE SEQUENCE</scope>
    <source>
        <strain evidence="1">Berkeley</strain>
    </source>
</reference>
<organism evidence="1 2">
    <name type="scientific">Entomophthora muscae</name>
    <dbReference type="NCBI Taxonomy" id="34485"/>
    <lineage>
        <taxon>Eukaryota</taxon>
        <taxon>Fungi</taxon>
        <taxon>Fungi incertae sedis</taxon>
        <taxon>Zoopagomycota</taxon>
        <taxon>Entomophthoromycotina</taxon>
        <taxon>Entomophthoromycetes</taxon>
        <taxon>Entomophthorales</taxon>
        <taxon>Entomophthoraceae</taxon>
        <taxon>Entomophthora</taxon>
    </lineage>
</organism>
<sequence>MGVKKDKALNAAVFKAVKLGCVVVVAAGNVNVNSCEILPASEASAITVGASTLDDKRASFPNWGKCLDVFAHGEDIESLSNKGGFCS</sequence>
<dbReference type="EMBL" id="QTSX02005031">
    <property type="protein sequence ID" value="KAJ9061987.1"/>
    <property type="molecule type" value="Genomic_DNA"/>
</dbReference>
<gene>
    <name evidence="1" type="ORF">DSO57_1015412</name>
</gene>
<evidence type="ECO:0000313" key="1">
    <source>
        <dbReference type="EMBL" id="KAJ9061987.1"/>
    </source>
</evidence>
<evidence type="ECO:0000313" key="2">
    <source>
        <dbReference type="Proteomes" id="UP001165960"/>
    </source>
</evidence>
<name>A0ACC2SHX8_9FUNG</name>
<accession>A0ACC2SHX8</accession>
<proteinExistence type="predicted"/>
<keyword evidence="2" id="KW-1185">Reference proteome</keyword>
<dbReference type="Proteomes" id="UP001165960">
    <property type="component" value="Unassembled WGS sequence"/>
</dbReference>
<protein>
    <submittedName>
        <fullName evidence="1">Uncharacterized protein</fullName>
    </submittedName>
</protein>